<dbReference type="Gene3D" id="3.40.50.300">
    <property type="entry name" value="P-loop containing nucleotide triphosphate hydrolases"/>
    <property type="match status" value="1"/>
</dbReference>
<dbReference type="PANTHER" id="PTHR13696">
    <property type="entry name" value="P-LOOP CONTAINING NUCLEOSIDE TRIPHOSPHATE HYDROLASE"/>
    <property type="match status" value="1"/>
</dbReference>
<dbReference type="InterPro" id="IPR017746">
    <property type="entry name" value="Cellulose_synthase_operon_BcsQ"/>
</dbReference>
<dbReference type="Pfam" id="PF06564">
    <property type="entry name" value="CBP_BcsQ"/>
    <property type="match status" value="1"/>
</dbReference>
<feature type="region of interest" description="Disordered" evidence="1">
    <location>
        <begin position="254"/>
        <end position="276"/>
    </location>
</feature>
<reference evidence="2" key="1">
    <citation type="submission" date="2016-09" db="EMBL/GenBank/DDBJ databases">
        <authorList>
            <person name="Capua I."/>
            <person name="De Benedictis P."/>
            <person name="Joannis T."/>
            <person name="Lombin L.H."/>
            <person name="Cattoli G."/>
        </authorList>
    </citation>
    <scope>NUCLEOTIDE SEQUENCE</scope>
    <source>
        <strain evidence="2">B9</strain>
    </source>
</reference>
<evidence type="ECO:0008006" key="3">
    <source>
        <dbReference type="Google" id="ProtNLM"/>
    </source>
</evidence>
<dbReference type="SUPFAM" id="SSF52540">
    <property type="entry name" value="P-loop containing nucleoside triphosphate hydrolases"/>
    <property type="match status" value="1"/>
</dbReference>
<organism evidence="2">
    <name type="scientific">Cupriavidus necator</name>
    <name type="common">Alcaligenes eutrophus</name>
    <name type="synonym">Ralstonia eutropha</name>
    <dbReference type="NCBI Taxonomy" id="106590"/>
    <lineage>
        <taxon>Bacteria</taxon>
        <taxon>Pseudomonadati</taxon>
        <taxon>Pseudomonadota</taxon>
        <taxon>Betaproteobacteria</taxon>
        <taxon>Burkholderiales</taxon>
        <taxon>Burkholderiaceae</taxon>
        <taxon>Cupriavidus</taxon>
    </lineage>
</organism>
<dbReference type="InterPro" id="IPR027417">
    <property type="entry name" value="P-loop_NTPase"/>
</dbReference>
<evidence type="ECO:0000256" key="1">
    <source>
        <dbReference type="SAM" id="MobiDB-lite"/>
    </source>
</evidence>
<evidence type="ECO:0000313" key="2">
    <source>
        <dbReference type="EMBL" id="SCV01933.1"/>
    </source>
</evidence>
<accession>A0A1K0JMV0</accession>
<proteinExistence type="predicted"/>
<dbReference type="NCBIfam" id="TIGR03371">
    <property type="entry name" value="cellulose_yhjQ"/>
    <property type="match status" value="1"/>
</dbReference>
<dbReference type="AlphaFoldDB" id="A0A1K0JMV0"/>
<dbReference type="InterPro" id="IPR050678">
    <property type="entry name" value="DNA_Partitioning_ATPase"/>
</dbReference>
<protein>
    <recommendedName>
        <fullName evidence="3">Cellulose synthase operon protein YhjQ</fullName>
    </recommendedName>
</protein>
<dbReference type="RefSeq" id="WP_340530964.1">
    <property type="nucleotide sequence ID" value="NZ_FMSH01000539.1"/>
</dbReference>
<dbReference type="EMBL" id="FMSH01000539">
    <property type="protein sequence ID" value="SCV01933.1"/>
    <property type="molecule type" value="Genomic_DNA"/>
</dbReference>
<dbReference type="PANTHER" id="PTHR13696:SF52">
    <property type="entry name" value="PARA FAMILY PROTEIN CT_582"/>
    <property type="match status" value="1"/>
</dbReference>
<sequence length="276" mass="28779">MKTVAIVSTVGGAGRTTVTAELATLLAWHGHPALAVECDPRGLLGFHFGLRAPAALGLCNAPSWNQAGQRSDDGVLFVPWGDPGDVVAQALMAERMQREPHWLRGLLAQVDLPANAVVLIDSAPWPSLYARQAIAAADLVLMLAPPLPQACATLPALRAALKDTGVAVACAVTRLQPARQLHTDISVLLRATLGGEMLPYEVHEDAAVPEAFARGESFCRSTPYSQAAHDLQGLASWVSGWSILATGGKSGPASVQGMRDMAASQASGAAPDRAMS</sequence>
<name>A0A1K0JMV0_CUPNE</name>
<gene>
    <name evidence="2" type="ORF">CNECB9_890002</name>
</gene>